<name>A0ABM9B213_9BACT</name>
<sequence>MIRKSKITSLDELRRRKKEIRMEAELAKREFAHSIGTTKGNAGKFLLKNVALPAGGALVGILALVNLASGSASKKMPVVKETRVIHEYPDGKPYRGDKRAHPPKRSRVKRLTTIIGLGRVLVPIVQAVIGTINSQKAKEAAQRAKRAAVRK</sequence>
<gene>
    <name evidence="2" type="ORF">LEM8419_02263</name>
</gene>
<accession>A0ABM9B213</accession>
<dbReference type="Proteomes" id="UP000837803">
    <property type="component" value="Unassembled WGS sequence"/>
</dbReference>
<keyword evidence="3" id="KW-1185">Reference proteome</keyword>
<reference evidence="2" key="1">
    <citation type="submission" date="2021-12" db="EMBL/GenBank/DDBJ databases">
        <authorList>
            <person name="Rodrigo-Torres L."/>
            <person name="Arahal R. D."/>
            <person name="Lucena T."/>
        </authorList>
    </citation>
    <scope>NUCLEOTIDE SEQUENCE</scope>
    <source>
        <strain evidence="2">CECT 8419</strain>
    </source>
</reference>
<feature type="transmembrane region" description="Helical" evidence="1">
    <location>
        <begin position="50"/>
        <end position="68"/>
    </location>
</feature>
<evidence type="ECO:0000313" key="3">
    <source>
        <dbReference type="Proteomes" id="UP000837803"/>
    </source>
</evidence>
<proteinExistence type="predicted"/>
<evidence type="ECO:0000313" key="2">
    <source>
        <dbReference type="EMBL" id="CAH1001362.1"/>
    </source>
</evidence>
<keyword evidence="1" id="KW-0472">Membrane</keyword>
<keyword evidence="1" id="KW-0812">Transmembrane</keyword>
<organism evidence="2 3">
    <name type="scientific">Neolewinella maritima</name>
    <dbReference type="NCBI Taxonomy" id="1383882"/>
    <lineage>
        <taxon>Bacteria</taxon>
        <taxon>Pseudomonadati</taxon>
        <taxon>Bacteroidota</taxon>
        <taxon>Saprospiria</taxon>
        <taxon>Saprospirales</taxon>
        <taxon>Lewinellaceae</taxon>
        <taxon>Neolewinella</taxon>
    </lineage>
</organism>
<keyword evidence="1" id="KW-1133">Transmembrane helix</keyword>
<evidence type="ECO:0000256" key="1">
    <source>
        <dbReference type="SAM" id="Phobius"/>
    </source>
</evidence>
<dbReference type="RefSeq" id="WP_238751209.1">
    <property type="nucleotide sequence ID" value="NZ_CAKLPZ010000002.1"/>
</dbReference>
<dbReference type="EMBL" id="CAKLPZ010000002">
    <property type="protein sequence ID" value="CAH1001362.1"/>
    <property type="molecule type" value="Genomic_DNA"/>
</dbReference>
<comment type="caution">
    <text evidence="2">The sequence shown here is derived from an EMBL/GenBank/DDBJ whole genome shotgun (WGS) entry which is preliminary data.</text>
</comment>
<protein>
    <submittedName>
        <fullName evidence="2">Uncharacterized protein</fullName>
    </submittedName>
</protein>